<comment type="caution">
    <text evidence="2">The sequence shown here is derived from an EMBL/GenBank/DDBJ whole genome shotgun (WGS) entry which is preliminary data.</text>
</comment>
<dbReference type="EMBL" id="JACOII010000058">
    <property type="protein sequence ID" value="MBI6550229.1"/>
    <property type="molecule type" value="Genomic_DNA"/>
</dbReference>
<reference evidence="2 3" key="1">
    <citation type="submission" date="2020-08" db="EMBL/GenBank/DDBJ databases">
        <title>Description of Xenorhabdus lircayensis sp. nov., the symbiotic bacterium associated with the entomopathogenic nematode Steirnernema unicornum.</title>
        <authorList>
            <person name="Castaneda-Alvarez C."/>
            <person name="Prodan S."/>
            <person name="Zamorano A."/>
            <person name="San-Blas E."/>
            <person name="Aballay E."/>
        </authorList>
    </citation>
    <scope>NUCLEOTIDE SEQUENCE [LARGE SCALE GENOMIC DNA]</scope>
    <source>
        <strain evidence="2 3">VLS</strain>
    </source>
</reference>
<gene>
    <name evidence="2" type="ORF">H8A87_16355</name>
</gene>
<keyword evidence="1" id="KW-1133">Transmembrane helix</keyword>
<dbReference type="RefSeq" id="WP_198690997.1">
    <property type="nucleotide sequence ID" value="NZ_CAWPUD010000058.1"/>
</dbReference>
<evidence type="ECO:0000313" key="2">
    <source>
        <dbReference type="EMBL" id="MBI6550229.1"/>
    </source>
</evidence>
<evidence type="ECO:0000256" key="1">
    <source>
        <dbReference type="SAM" id="Phobius"/>
    </source>
</evidence>
<name>A0ABS0U8N0_9GAMM</name>
<feature type="transmembrane region" description="Helical" evidence="1">
    <location>
        <begin position="38"/>
        <end position="67"/>
    </location>
</feature>
<keyword evidence="3" id="KW-1185">Reference proteome</keyword>
<organism evidence="2 3">
    <name type="scientific">Xenorhabdus lircayensis</name>
    <dbReference type="NCBI Taxonomy" id="2763499"/>
    <lineage>
        <taxon>Bacteria</taxon>
        <taxon>Pseudomonadati</taxon>
        <taxon>Pseudomonadota</taxon>
        <taxon>Gammaproteobacteria</taxon>
        <taxon>Enterobacterales</taxon>
        <taxon>Morganellaceae</taxon>
        <taxon>Xenorhabdus</taxon>
    </lineage>
</organism>
<evidence type="ECO:0008006" key="4">
    <source>
        <dbReference type="Google" id="ProtNLM"/>
    </source>
</evidence>
<protein>
    <recommendedName>
        <fullName evidence="4">TMhelix containing protein</fullName>
    </recommendedName>
</protein>
<proteinExistence type="predicted"/>
<keyword evidence="1" id="KW-0812">Transmembrane</keyword>
<keyword evidence="1" id="KW-0472">Membrane</keyword>
<evidence type="ECO:0000313" key="3">
    <source>
        <dbReference type="Proteomes" id="UP000696184"/>
    </source>
</evidence>
<feature type="transmembrane region" description="Helical" evidence="1">
    <location>
        <begin position="6"/>
        <end position="26"/>
    </location>
</feature>
<accession>A0ABS0U8N0</accession>
<sequence>MIDSTIAIFVLYVLGYVGTLIISVLIEKRAVERYGKEPEAFFVLVVVSVVWPFMVVTAPIAFGLSFLTDKYNKFVGK</sequence>
<dbReference type="Proteomes" id="UP000696184">
    <property type="component" value="Unassembled WGS sequence"/>
</dbReference>